<organism evidence="1 2">
    <name type="scientific">Sulfuracidifex metallicus DSM 6482 = JCM 9184</name>
    <dbReference type="NCBI Taxonomy" id="523847"/>
    <lineage>
        <taxon>Archaea</taxon>
        <taxon>Thermoproteota</taxon>
        <taxon>Thermoprotei</taxon>
        <taxon>Sulfolobales</taxon>
        <taxon>Sulfolobaceae</taxon>
        <taxon>Sulfuracidifex</taxon>
    </lineage>
</organism>
<name>A0A6A9QHP9_SULME</name>
<dbReference type="EMBL" id="WGGD01000005">
    <property type="protein sequence ID" value="MUN28526.1"/>
    <property type="molecule type" value="Genomic_DNA"/>
</dbReference>
<dbReference type="RefSeq" id="WP_054839066.1">
    <property type="nucleotide sequence ID" value="NZ_BBBY01000035.1"/>
</dbReference>
<sequence length="65" mass="6987">MKIWNLIITIGLGIAEFLTEGNKIISAGHLLYSAATTMYFASQGEVVDTLVSSIGVANSTYHLLK</sequence>
<dbReference type="AlphaFoldDB" id="A0A6A9QHP9"/>
<evidence type="ECO:0000313" key="1">
    <source>
        <dbReference type="EMBL" id="MUN28526.1"/>
    </source>
</evidence>
<reference evidence="1 2" key="1">
    <citation type="submission" date="2019-10" db="EMBL/GenBank/DDBJ databases">
        <title>Sequencing and Assembly of Multiple Reported Metal-Biooxidizing Members of the Extremely Thermoacidophilic Archaeal Family Sulfolobaceae.</title>
        <authorList>
            <person name="Counts J.A."/>
            <person name="Kelly R.M."/>
        </authorList>
    </citation>
    <scope>NUCLEOTIDE SEQUENCE [LARGE SCALE GENOMIC DNA]</scope>
    <source>
        <strain evidence="1 2">DSM 6482</strain>
    </source>
</reference>
<keyword evidence="2" id="KW-1185">Reference proteome</keyword>
<gene>
    <name evidence="1" type="ORF">GC250_03455</name>
</gene>
<comment type="caution">
    <text evidence="1">The sequence shown here is derived from an EMBL/GenBank/DDBJ whole genome shotgun (WGS) entry which is preliminary data.</text>
</comment>
<dbReference type="OrthoDB" id="373219at2157"/>
<evidence type="ECO:0000313" key="2">
    <source>
        <dbReference type="Proteomes" id="UP000470772"/>
    </source>
</evidence>
<accession>A0A6A9QHP9</accession>
<proteinExistence type="predicted"/>
<protein>
    <submittedName>
        <fullName evidence="1">Uncharacterized protein</fullName>
    </submittedName>
</protein>
<dbReference type="Proteomes" id="UP000470772">
    <property type="component" value="Unassembled WGS sequence"/>
</dbReference>